<keyword evidence="4" id="KW-1003">Cell membrane</keyword>
<protein>
    <submittedName>
        <fullName evidence="9">AI-2E family transporter</fullName>
    </submittedName>
</protein>
<evidence type="ECO:0000256" key="5">
    <source>
        <dbReference type="ARBA" id="ARBA00022692"/>
    </source>
</evidence>
<gene>
    <name evidence="9" type="ORF">ACELLULO517_11245</name>
</gene>
<dbReference type="PROSITE" id="PS51257">
    <property type="entry name" value="PROKAR_LIPOPROTEIN"/>
    <property type="match status" value="1"/>
</dbReference>
<keyword evidence="7 8" id="KW-0472">Membrane</keyword>
<feature type="transmembrane region" description="Helical" evidence="8">
    <location>
        <begin position="30"/>
        <end position="48"/>
    </location>
</feature>
<evidence type="ECO:0000256" key="1">
    <source>
        <dbReference type="ARBA" id="ARBA00004651"/>
    </source>
</evidence>
<comment type="caution">
    <text evidence="9">The sequence shown here is derived from an EMBL/GenBank/DDBJ whole genome shotgun (WGS) entry which is preliminary data.</text>
</comment>
<proteinExistence type="inferred from homology"/>
<keyword evidence="5 8" id="KW-0812">Transmembrane</keyword>
<dbReference type="AlphaFoldDB" id="A0A963Z161"/>
<keyword evidence="10" id="KW-1185">Reference proteome</keyword>
<dbReference type="EMBL" id="JAESVA010000003">
    <property type="protein sequence ID" value="MCB8880810.1"/>
    <property type="molecule type" value="Genomic_DNA"/>
</dbReference>
<reference evidence="9 10" key="1">
    <citation type="journal article" date="2021" name="Microorganisms">
        <title>Acidisoma silvae sp. nov. and Acidisomacellulosilytica sp. nov., Two Acidophilic Bacteria Isolated from Decaying Wood, Hydrolyzing Cellulose and Producing Poly-3-hydroxybutyrate.</title>
        <authorList>
            <person name="Mieszkin S."/>
            <person name="Pouder E."/>
            <person name="Uroz S."/>
            <person name="Simon-Colin C."/>
            <person name="Alain K."/>
        </authorList>
    </citation>
    <scope>NUCLEOTIDE SEQUENCE [LARGE SCALE GENOMIC DNA]</scope>
    <source>
        <strain evidence="9 10">HW T5.17</strain>
    </source>
</reference>
<evidence type="ECO:0000256" key="4">
    <source>
        <dbReference type="ARBA" id="ARBA00022475"/>
    </source>
</evidence>
<evidence type="ECO:0000256" key="2">
    <source>
        <dbReference type="ARBA" id="ARBA00009773"/>
    </source>
</evidence>
<dbReference type="RefSeq" id="WP_227307461.1">
    <property type="nucleotide sequence ID" value="NZ_JAESVA010000003.1"/>
</dbReference>
<feature type="transmembrane region" description="Helical" evidence="8">
    <location>
        <begin position="207"/>
        <end position="229"/>
    </location>
</feature>
<dbReference type="PANTHER" id="PTHR21716:SF67">
    <property type="entry name" value="TRANSPORT PROTEIN YDIK-RELATED"/>
    <property type="match status" value="1"/>
</dbReference>
<keyword evidence="3" id="KW-0813">Transport</keyword>
<evidence type="ECO:0000313" key="9">
    <source>
        <dbReference type="EMBL" id="MCB8880810.1"/>
    </source>
</evidence>
<accession>A0A963Z161</accession>
<dbReference type="Pfam" id="PF01594">
    <property type="entry name" value="AI-2E_transport"/>
    <property type="match status" value="1"/>
</dbReference>
<evidence type="ECO:0000256" key="8">
    <source>
        <dbReference type="SAM" id="Phobius"/>
    </source>
</evidence>
<evidence type="ECO:0000313" key="10">
    <source>
        <dbReference type="Proteomes" id="UP000721844"/>
    </source>
</evidence>
<evidence type="ECO:0000256" key="6">
    <source>
        <dbReference type="ARBA" id="ARBA00022989"/>
    </source>
</evidence>
<evidence type="ECO:0000256" key="7">
    <source>
        <dbReference type="ARBA" id="ARBA00023136"/>
    </source>
</evidence>
<sequence length="373" mass="39270">MTERLLIWVLLGTLIAGCLAVLQPFIAAIAWAAILTFTTWPIFLWLRARLHLSRGLAALIMIVMMALVILLPLGLIAQSGLQNAANIRRMINEVLIFGLPPAPGWVANVPLFGTTVSDLWNHWSADLESLRAAVHPYLGMAAKEGLHILVLATDGVVRMGLALFIAFFFFLYGDGLARHIGNILFRIIGAQADRLLGIVGATVRGAVYGILSTALVQGLMLSLGLWVSGVPNAAPLALAGTFFSLVPGGGALIWVPAAIWLLSSGDTISGLALAAYCGIGISIADSFVRPWFIARGAHLPFILTLLGVLGGALAFGILGVFLGPVLLGVGFILAEEFSRGAPIASATDIEAASRREAQAAAKTIAALRRSRGS</sequence>
<feature type="transmembrane region" description="Helical" evidence="8">
    <location>
        <begin position="268"/>
        <end position="288"/>
    </location>
</feature>
<dbReference type="GO" id="GO:0005886">
    <property type="term" value="C:plasma membrane"/>
    <property type="evidence" value="ECO:0007669"/>
    <property type="project" value="UniProtKB-SubCell"/>
</dbReference>
<keyword evidence="6 8" id="KW-1133">Transmembrane helix</keyword>
<feature type="transmembrane region" description="Helical" evidence="8">
    <location>
        <begin position="300"/>
        <end position="333"/>
    </location>
</feature>
<feature type="transmembrane region" description="Helical" evidence="8">
    <location>
        <begin position="146"/>
        <end position="171"/>
    </location>
</feature>
<evidence type="ECO:0000256" key="3">
    <source>
        <dbReference type="ARBA" id="ARBA00022448"/>
    </source>
</evidence>
<comment type="subcellular location">
    <subcellularLocation>
        <location evidence="1">Cell membrane</location>
        <topology evidence="1">Multi-pass membrane protein</topology>
    </subcellularLocation>
</comment>
<feature type="transmembrane region" description="Helical" evidence="8">
    <location>
        <begin position="55"/>
        <end position="77"/>
    </location>
</feature>
<name>A0A963Z161_9PROT</name>
<dbReference type="Proteomes" id="UP000721844">
    <property type="component" value="Unassembled WGS sequence"/>
</dbReference>
<dbReference type="InterPro" id="IPR002549">
    <property type="entry name" value="AI-2E-like"/>
</dbReference>
<comment type="similarity">
    <text evidence="2">Belongs to the autoinducer-2 exporter (AI-2E) (TC 2.A.86) family.</text>
</comment>
<feature type="transmembrane region" description="Helical" evidence="8">
    <location>
        <begin position="236"/>
        <end position="262"/>
    </location>
</feature>
<organism evidence="9 10">
    <name type="scientific">Acidisoma cellulosilyticum</name>
    <dbReference type="NCBI Taxonomy" id="2802395"/>
    <lineage>
        <taxon>Bacteria</taxon>
        <taxon>Pseudomonadati</taxon>
        <taxon>Pseudomonadota</taxon>
        <taxon>Alphaproteobacteria</taxon>
        <taxon>Acetobacterales</taxon>
        <taxon>Acidocellaceae</taxon>
        <taxon>Acidisoma</taxon>
    </lineage>
</organism>
<dbReference type="PANTHER" id="PTHR21716">
    <property type="entry name" value="TRANSMEMBRANE PROTEIN"/>
    <property type="match status" value="1"/>
</dbReference>